<feature type="compositionally biased region" description="Low complexity" evidence="7">
    <location>
        <begin position="208"/>
        <end position="220"/>
    </location>
</feature>
<feature type="binding site" evidence="4">
    <location>
        <begin position="315"/>
        <end position="319"/>
    </location>
    <ligand>
        <name>AMP</name>
        <dbReference type="ChEBI" id="CHEBI:456215"/>
    </ligand>
</feature>
<sequence length="585" mass="67130">MVESLQVPNQLEQEMNQLFLTEWEQKLKDSGLFTDSENHIIVNSQNLPIIIGVIDLQEVVQVGEAQTLLTFYENSQARFDVFYKDLIKLMNQIADQDYQKIVGAYATPAERIIKTLLLIKDTYLRDQEANDSEEILREINFAINNIAERRIYQTSALQQFDINIPLPENMKKNSQIIEGWLNEYSDANHESSSSSSLRAAKLQGLSRHSSSSSVADQSSSGQTTSKEMIKNFRRRSTIRSLVSDYEKLESQLKDIDNRSFNIFQFTSQIGRHLVLPILGLHLFIQHHLDVYINERKLAMFFEDVVRTYRRDVQYHNDLHGIDAAHMANLFLLQGGLIQLAELEHIDIMAFLTAAICHDLGHDGFTNGYHVNAFTDRAIRYNDVSVQENYHVAETFAIIKKDETNFLEQLTADEMKVFRKRVIGCILATDMAKHAADLSGLKGLVDAKQIKAGENAFLVINKENEAAIFKSQQFILECCLHACDVSQPTRPFEVVKEWTYLLFEEFFNQGDLEKDQGLPISFLCNRETTIVPKMQPGFINGITLPLWDTIAIIMPNMKEFVDEAKANVTKWDNYEETEEDKKVYNK</sequence>
<keyword evidence="2 6" id="KW-0378">Hydrolase</keyword>
<evidence type="ECO:0000313" key="10">
    <source>
        <dbReference type="Proteomes" id="UP000039865"/>
    </source>
</evidence>
<dbReference type="SMART" id="SM00471">
    <property type="entry name" value="HDc"/>
    <property type="match status" value="1"/>
</dbReference>
<accession>A0A078B503</accession>
<dbReference type="PRINTS" id="PR00387">
    <property type="entry name" value="PDIESTERASE1"/>
</dbReference>
<dbReference type="GO" id="GO:0007165">
    <property type="term" value="P:signal transduction"/>
    <property type="evidence" value="ECO:0007669"/>
    <property type="project" value="InterPro"/>
</dbReference>
<feature type="binding site" evidence="4">
    <location>
        <position position="534"/>
    </location>
    <ligand>
        <name>AMP</name>
        <dbReference type="ChEBI" id="CHEBI:456215"/>
    </ligand>
</feature>
<dbReference type="InterPro" id="IPR002073">
    <property type="entry name" value="PDEase_catalytic_dom"/>
</dbReference>
<feature type="binding site" evidence="4">
    <location>
        <position position="358"/>
    </location>
    <ligand>
        <name>AMP</name>
        <dbReference type="ChEBI" id="CHEBI:456215"/>
    </ligand>
</feature>
<feature type="binding site" evidence="4">
    <location>
        <position position="483"/>
    </location>
    <ligand>
        <name>AMP</name>
        <dbReference type="ChEBI" id="CHEBI:456215"/>
    </ligand>
</feature>
<feature type="region of interest" description="Disordered" evidence="7">
    <location>
        <begin position="208"/>
        <end position="229"/>
    </location>
</feature>
<evidence type="ECO:0000256" key="5">
    <source>
        <dbReference type="PIRSR" id="PIRSR623088-3"/>
    </source>
</evidence>
<feature type="binding site" evidence="5">
    <location>
        <position position="357"/>
    </location>
    <ligand>
        <name>Zn(2+)</name>
        <dbReference type="ChEBI" id="CHEBI:29105"/>
        <label>1</label>
    </ligand>
</feature>
<reference evidence="9 10" key="1">
    <citation type="submission" date="2014-06" db="EMBL/GenBank/DDBJ databases">
        <authorList>
            <person name="Swart Estienne"/>
        </authorList>
    </citation>
    <scope>NUCLEOTIDE SEQUENCE [LARGE SCALE GENOMIC DNA]</scope>
    <source>
        <strain evidence="9 10">130c</strain>
    </source>
</reference>
<keyword evidence="10" id="KW-1185">Reference proteome</keyword>
<dbReference type="CDD" id="cd00077">
    <property type="entry name" value="HDc"/>
    <property type="match status" value="1"/>
</dbReference>
<feature type="active site" description="Proton donor" evidence="3">
    <location>
        <position position="315"/>
    </location>
</feature>
<dbReference type="InParanoid" id="A0A078B503"/>
<protein>
    <recommendedName>
        <fullName evidence="6">Phosphodiesterase</fullName>
        <ecNumber evidence="6">3.1.4.-</ecNumber>
    </recommendedName>
</protein>
<proteinExistence type="inferred from homology"/>
<dbReference type="EC" id="3.1.4.-" evidence="6"/>
<evidence type="ECO:0000256" key="3">
    <source>
        <dbReference type="PIRSR" id="PIRSR623088-1"/>
    </source>
</evidence>
<feature type="binding site" evidence="5">
    <location>
        <position position="358"/>
    </location>
    <ligand>
        <name>Zn(2+)</name>
        <dbReference type="ChEBI" id="CHEBI:29105"/>
        <label>2</label>
    </ligand>
</feature>
<comment type="cofactor">
    <cofactor evidence="6">
        <name>a divalent metal cation</name>
        <dbReference type="ChEBI" id="CHEBI:60240"/>
    </cofactor>
    <text evidence="6">Binds 2 divalent metal cations per subunit. Site 1 may preferentially bind zinc ions, while site 2 has a preference for magnesium and/or manganese ions.</text>
</comment>
<dbReference type="PANTHER" id="PTHR11347">
    <property type="entry name" value="CYCLIC NUCLEOTIDE PHOSPHODIESTERASE"/>
    <property type="match status" value="1"/>
</dbReference>
<dbReference type="SUPFAM" id="SSF109604">
    <property type="entry name" value="HD-domain/PDEase-like"/>
    <property type="match status" value="1"/>
</dbReference>
<feature type="binding site" evidence="5">
    <location>
        <position position="483"/>
    </location>
    <ligand>
        <name>Zn(2+)</name>
        <dbReference type="ChEBI" id="CHEBI:29105"/>
        <label>1</label>
    </ligand>
</feature>
<dbReference type="InterPro" id="IPR003607">
    <property type="entry name" value="HD/PDEase_dom"/>
</dbReference>
<organism evidence="9 10">
    <name type="scientific">Stylonychia lemnae</name>
    <name type="common">Ciliate</name>
    <dbReference type="NCBI Taxonomy" id="5949"/>
    <lineage>
        <taxon>Eukaryota</taxon>
        <taxon>Sar</taxon>
        <taxon>Alveolata</taxon>
        <taxon>Ciliophora</taxon>
        <taxon>Intramacronucleata</taxon>
        <taxon>Spirotrichea</taxon>
        <taxon>Stichotrichia</taxon>
        <taxon>Sporadotrichida</taxon>
        <taxon>Oxytrichidae</taxon>
        <taxon>Stylonychinae</taxon>
        <taxon>Stylonychia</taxon>
    </lineage>
</organism>
<dbReference type="Gene3D" id="1.10.1300.10">
    <property type="entry name" value="3'5'-cyclic nucleotide phosphodiesterase, catalytic domain"/>
    <property type="match status" value="1"/>
</dbReference>
<dbReference type="InterPro" id="IPR023174">
    <property type="entry name" value="PDEase_CS"/>
</dbReference>
<name>A0A078B503_STYLE</name>
<evidence type="ECO:0000313" key="9">
    <source>
        <dbReference type="EMBL" id="CDW88618.1"/>
    </source>
</evidence>
<dbReference type="InterPro" id="IPR023088">
    <property type="entry name" value="PDEase"/>
</dbReference>
<dbReference type="GO" id="GO:0004114">
    <property type="term" value="F:3',5'-cyclic-nucleotide phosphodiesterase activity"/>
    <property type="evidence" value="ECO:0007669"/>
    <property type="project" value="InterPro"/>
</dbReference>
<dbReference type="PROSITE" id="PS00126">
    <property type="entry name" value="PDEASE_I_1"/>
    <property type="match status" value="1"/>
</dbReference>
<dbReference type="Proteomes" id="UP000039865">
    <property type="component" value="Unassembled WGS sequence"/>
</dbReference>
<dbReference type="EMBL" id="CCKQ01016748">
    <property type="protein sequence ID" value="CDW88618.1"/>
    <property type="molecule type" value="Genomic_DNA"/>
</dbReference>
<dbReference type="AlphaFoldDB" id="A0A078B503"/>
<feature type="binding site" evidence="5">
    <location>
        <position position="319"/>
    </location>
    <ligand>
        <name>Zn(2+)</name>
        <dbReference type="ChEBI" id="CHEBI:29105"/>
        <label>1</label>
    </ligand>
</feature>
<evidence type="ECO:0000256" key="2">
    <source>
        <dbReference type="ARBA" id="ARBA00022801"/>
    </source>
</evidence>
<evidence type="ECO:0000259" key="8">
    <source>
        <dbReference type="PROSITE" id="PS51845"/>
    </source>
</evidence>
<dbReference type="InterPro" id="IPR036971">
    <property type="entry name" value="PDEase_catalytic_dom_sf"/>
</dbReference>
<feature type="binding site" evidence="5">
    <location>
        <position position="358"/>
    </location>
    <ligand>
        <name>Zn(2+)</name>
        <dbReference type="ChEBI" id="CHEBI:29105"/>
        <label>1</label>
    </ligand>
</feature>
<comment type="similarity">
    <text evidence="6">Belongs to the cyclic nucleotide phosphodiesterase family.</text>
</comment>
<gene>
    <name evidence="9" type="primary">Contig15687.g769</name>
    <name evidence="9" type="ORF">STYLEM_17740</name>
</gene>
<feature type="domain" description="PDEase" evidence="8">
    <location>
        <begin position="237"/>
        <end position="577"/>
    </location>
</feature>
<keyword evidence="1 5" id="KW-0479">Metal-binding</keyword>
<evidence type="ECO:0000256" key="6">
    <source>
        <dbReference type="RuleBase" id="RU363067"/>
    </source>
</evidence>
<dbReference type="Pfam" id="PF00233">
    <property type="entry name" value="PDEase_I"/>
    <property type="match status" value="1"/>
</dbReference>
<dbReference type="PROSITE" id="PS51845">
    <property type="entry name" value="PDEASE_I_2"/>
    <property type="match status" value="1"/>
</dbReference>
<evidence type="ECO:0000256" key="7">
    <source>
        <dbReference type="SAM" id="MobiDB-lite"/>
    </source>
</evidence>
<dbReference type="OrthoDB" id="342865at2759"/>
<evidence type="ECO:0000256" key="4">
    <source>
        <dbReference type="PIRSR" id="PIRSR623088-2"/>
    </source>
</evidence>
<dbReference type="GO" id="GO:0046872">
    <property type="term" value="F:metal ion binding"/>
    <property type="evidence" value="ECO:0007669"/>
    <property type="project" value="UniProtKB-KW"/>
</dbReference>
<evidence type="ECO:0000256" key="1">
    <source>
        <dbReference type="ARBA" id="ARBA00022723"/>
    </source>
</evidence>